<feature type="region of interest" description="Disordered" evidence="14">
    <location>
        <begin position="327"/>
        <end position="517"/>
    </location>
</feature>
<dbReference type="FunCoup" id="A0A6I8PNX5">
    <property type="interactions" value="145"/>
</dbReference>
<accession>A0A6I8PNX5</accession>
<evidence type="ECO:0000256" key="4">
    <source>
        <dbReference type="ARBA" id="ARBA00006852"/>
    </source>
</evidence>
<evidence type="ECO:0000256" key="7">
    <source>
        <dbReference type="ARBA" id="ARBA00022723"/>
    </source>
</evidence>
<dbReference type="Ensembl" id="ENSXETT00000061137">
    <property type="protein sequence ID" value="ENSXETP00000058727"/>
    <property type="gene ID" value="ENSXETG00000032991"/>
</dbReference>
<comment type="similarity">
    <text evidence="4">Belongs to the ARL6IP4 family.</text>
</comment>
<evidence type="ECO:0000313" key="16">
    <source>
        <dbReference type="Ensembl" id="ENSXETP00000058727"/>
    </source>
</evidence>
<dbReference type="Bgee" id="ENSXETG00000032991">
    <property type="expression patterns" value="Expressed in heart and 12 other cell types or tissues"/>
</dbReference>
<gene>
    <name evidence="16" type="primary">ogfod2</name>
</gene>
<proteinExistence type="inferred from homology"/>
<evidence type="ECO:0000256" key="9">
    <source>
        <dbReference type="ARBA" id="ARBA00022964"/>
    </source>
</evidence>
<feature type="domain" description="Fe2OG dioxygenase" evidence="15">
    <location>
        <begin position="211"/>
        <end position="305"/>
    </location>
</feature>
<protein>
    <recommendedName>
        <fullName evidence="5">ADP-ribosylation factor-like protein 6-interacting protein 4</fullName>
    </recommendedName>
</protein>
<evidence type="ECO:0000256" key="2">
    <source>
        <dbReference type="ARBA" id="ARBA00004324"/>
    </source>
</evidence>
<reference evidence="16" key="1">
    <citation type="journal article" date="2010" name="Science">
        <title>The genome of the Western clawed frog Xenopus tropicalis.</title>
        <authorList>
            <person name="Hellsten U."/>
            <person name="Harland R.M."/>
            <person name="Gilchrist M.J."/>
            <person name="Hendrix D."/>
            <person name="Jurka J."/>
            <person name="Kapitonov V."/>
            <person name="Ovcharenko I."/>
            <person name="Putnam N.H."/>
            <person name="Shu S."/>
            <person name="Taher L."/>
            <person name="Blitz I.L."/>
            <person name="Blumberg B."/>
            <person name="Dichmann D.S."/>
            <person name="Dubchak I."/>
            <person name="Amaya E."/>
            <person name="Detter J.C."/>
            <person name="Fletcher R."/>
            <person name="Gerhard D.S."/>
            <person name="Goodstein D."/>
            <person name="Graves T."/>
            <person name="Grigoriev I.V."/>
            <person name="Grimwood J."/>
            <person name="Kawashima T."/>
            <person name="Lindquist E."/>
            <person name="Lucas S.M."/>
            <person name="Mead P.E."/>
            <person name="Mitros T."/>
            <person name="Ogino H."/>
            <person name="Ohta Y."/>
            <person name="Poliakov A.V."/>
            <person name="Pollet N."/>
            <person name="Robert J."/>
            <person name="Salamov A."/>
            <person name="Sater A.K."/>
            <person name="Schmutz J."/>
            <person name="Terry A."/>
            <person name="Vize P.D."/>
            <person name="Warren W.C."/>
            <person name="Wells D."/>
            <person name="Wills A."/>
            <person name="Wilson R.K."/>
            <person name="Zimmerman L.B."/>
            <person name="Zorn A.M."/>
            <person name="Grainger R."/>
            <person name="Grammer T."/>
            <person name="Khokha M.K."/>
            <person name="Richardson P.M."/>
            <person name="Rokhsar D.S."/>
        </authorList>
    </citation>
    <scope>NUCLEOTIDE SEQUENCE [LARGE SCALE GENOMIC DNA]</scope>
    <source>
        <strain evidence="16">Nigerian</strain>
    </source>
</reference>
<dbReference type="GO" id="GO:0005506">
    <property type="term" value="F:iron ion binding"/>
    <property type="evidence" value="ECO:0007669"/>
    <property type="project" value="InterPro"/>
</dbReference>
<evidence type="ECO:0000256" key="8">
    <source>
        <dbReference type="ARBA" id="ARBA00022896"/>
    </source>
</evidence>
<dbReference type="GO" id="GO:0016705">
    <property type="term" value="F:oxidoreductase activity, acting on paired donors, with incorporation or reduction of molecular oxygen"/>
    <property type="evidence" value="ECO:0007669"/>
    <property type="project" value="InterPro"/>
</dbReference>
<reference evidence="16" key="2">
    <citation type="submission" date="2020-05" db="UniProtKB">
        <authorList>
            <consortium name="Ensembl"/>
        </authorList>
    </citation>
    <scope>IDENTIFICATION</scope>
</reference>
<evidence type="ECO:0000256" key="14">
    <source>
        <dbReference type="SAM" id="MobiDB-lite"/>
    </source>
</evidence>
<organism evidence="16">
    <name type="scientific">Xenopus tropicalis</name>
    <name type="common">Western clawed frog</name>
    <name type="synonym">Silurana tropicalis</name>
    <dbReference type="NCBI Taxonomy" id="8364"/>
    <lineage>
        <taxon>Eukaryota</taxon>
        <taxon>Metazoa</taxon>
        <taxon>Chordata</taxon>
        <taxon>Craniata</taxon>
        <taxon>Vertebrata</taxon>
        <taxon>Euteleostomi</taxon>
        <taxon>Amphibia</taxon>
        <taxon>Batrachia</taxon>
        <taxon>Anura</taxon>
        <taxon>Pipoidea</taxon>
        <taxon>Pipidae</taxon>
        <taxon>Xenopodinae</taxon>
        <taxon>Xenopus</taxon>
        <taxon>Silurana</taxon>
    </lineage>
</organism>
<dbReference type="PANTHER" id="PTHR24014:SF4">
    <property type="entry name" value="2-OXOGLUTARATE AND IRON-DEPENDENT OXYGENASE DOMAIN-CONTAINING PROTEIN 2"/>
    <property type="match status" value="1"/>
</dbReference>
<evidence type="ECO:0000256" key="13">
    <source>
        <dbReference type="ARBA" id="ARBA00023242"/>
    </source>
</evidence>
<keyword evidence="11" id="KW-0408">Iron</keyword>
<keyword evidence="12" id="KW-0508">mRNA splicing</keyword>
<dbReference type="GO" id="GO:0031418">
    <property type="term" value="F:L-ascorbic acid binding"/>
    <property type="evidence" value="ECO:0007669"/>
    <property type="project" value="UniProtKB-KW"/>
</dbReference>
<evidence type="ECO:0000256" key="3">
    <source>
        <dbReference type="ARBA" id="ARBA00004604"/>
    </source>
</evidence>
<dbReference type="GO" id="GO:0008380">
    <property type="term" value="P:RNA splicing"/>
    <property type="evidence" value="ECO:0007669"/>
    <property type="project" value="UniProtKB-KW"/>
</dbReference>
<dbReference type="GO" id="GO:0006397">
    <property type="term" value="P:mRNA processing"/>
    <property type="evidence" value="ECO:0007669"/>
    <property type="project" value="UniProtKB-KW"/>
</dbReference>
<comment type="subcellular location">
    <subcellularLocation>
        <location evidence="2">Nucleus speckle</location>
    </subcellularLocation>
    <subcellularLocation>
        <location evidence="3">Nucleus</location>
        <location evidence="3">Nucleolus</location>
    </subcellularLocation>
</comment>
<keyword evidence="7" id="KW-0479">Metal-binding</keyword>
<evidence type="ECO:0000256" key="12">
    <source>
        <dbReference type="ARBA" id="ARBA00023187"/>
    </source>
</evidence>
<feature type="compositionally biased region" description="Basic and acidic residues" evidence="14">
    <location>
        <begin position="335"/>
        <end position="347"/>
    </location>
</feature>
<keyword evidence="8" id="KW-0847">Vitamin C</keyword>
<keyword evidence="9" id="KW-0223">Dioxygenase</keyword>
<dbReference type="GO" id="GO:0051213">
    <property type="term" value="F:dioxygenase activity"/>
    <property type="evidence" value="ECO:0007669"/>
    <property type="project" value="UniProtKB-KW"/>
</dbReference>
<keyword evidence="10" id="KW-0560">Oxidoreductase</keyword>
<feature type="compositionally biased region" description="Basic residues" evidence="14">
    <location>
        <begin position="401"/>
        <end position="412"/>
    </location>
</feature>
<evidence type="ECO:0000259" key="15">
    <source>
        <dbReference type="PROSITE" id="PS51471"/>
    </source>
</evidence>
<dbReference type="InterPro" id="IPR006620">
    <property type="entry name" value="Pro_4_hyd_alph"/>
</dbReference>
<dbReference type="AlphaFoldDB" id="A0A6I8PNX5"/>
<dbReference type="PROSITE" id="PS51471">
    <property type="entry name" value="FE2OG_OXY"/>
    <property type="match status" value="1"/>
</dbReference>
<dbReference type="Pfam" id="PF25238">
    <property type="entry name" value="OGFOD2-like"/>
    <property type="match status" value="1"/>
</dbReference>
<dbReference type="GeneTree" id="ENSGT00940000153974"/>
<evidence type="ECO:0000256" key="1">
    <source>
        <dbReference type="ARBA" id="ARBA00001961"/>
    </source>
</evidence>
<comment type="cofactor">
    <cofactor evidence="1">
        <name>L-ascorbate</name>
        <dbReference type="ChEBI" id="CHEBI:38290"/>
    </cofactor>
</comment>
<dbReference type="GO" id="GO:0005730">
    <property type="term" value="C:nucleolus"/>
    <property type="evidence" value="ECO:0007669"/>
    <property type="project" value="UniProtKB-SubCell"/>
</dbReference>
<dbReference type="SMART" id="SM00702">
    <property type="entry name" value="P4Hc"/>
    <property type="match status" value="1"/>
</dbReference>
<dbReference type="InterPro" id="IPR019532">
    <property type="entry name" value="Nucl_RNA-splicing_assoc_SR-25"/>
</dbReference>
<dbReference type="InParanoid" id="A0A6I8PNX5"/>
<dbReference type="Pfam" id="PF10500">
    <property type="entry name" value="SR-25"/>
    <property type="match status" value="1"/>
</dbReference>
<keyword evidence="13" id="KW-0539">Nucleus</keyword>
<name>A0A6I8PNX5_XENTR</name>
<dbReference type="Gene3D" id="2.60.120.620">
    <property type="entry name" value="q2cbj1_9rhob like domain"/>
    <property type="match status" value="1"/>
</dbReference>
<feature type="compositionally biased region" description="Basic residues" evidence="14">
    <location>
        <begin position="445"/>
        <end position="477"/>
    </location>
</feature>
<feature type="compositionally biased region" description="Basic residues" evidence="14">
    <location>
        <begin position="364"/>
        <end position="373"/>
    </location>
</feature>
<feature type="region of interest" description="Disordered" evidence="14">
    <location>
        <begin position="570"/>
        <end position="591"/>
    </location>
</feature>
<dbReference type="InterPro" id="IPR005123">
    <property type="entry name" value="Oxoglu/Fe-dep_dioxygenase_dom"/>
</dbReference>
<feature type="compositionally biased region" description="Low complexity" evidence="14">
    <location>
        <begin position="413"/>
        <end position="443"/>
    </location>
</feature>
<evidence type="ECO:0000256" key="10">
    <source>
        <dbReference type="ARBA" id="ARBA00023002"/>
    </source>
</evidence>
<keyword evidence="6" id="KW-0507">mRNA processing</keyword>
<evidence type="ECO:0000256" key="6">
    <source>
        <dbReference type="ARBA" id="ARBA00022664"/>
    </source>
</evidence>
<dbReference type="PANTHER" id="PTHR24014">
    <property type="entry name" value="2-OXOGLUTARATE AND IRON-DEPENDENT OXYGENASE DOMAIN-CONTAINING PROTEIN 2"/>
    <property type="match status" value="1"/>
</dbReference>
<evidence type="ECO:0000256" key="5">
    <source>
        <dbReference type="ARBA" id="ARBA00017993"/>
    </source>
</evidence>
<sequence>MMTAPKPSYSCACFYTDNIFIQEFHVHVRYTGEQQFRRDYERVLSSQGCRTSEQFRNVLETIKKEVERRRKLGEESLHRRREISLHYKPLYPEVYVLQESFLAAEFLTAVKYSKSPQANVEGLLHHLHSITDKRIYRLPVFIPEFCAKLVEELENFERSDLPKGRPNTMNNYGILLNELGFVDALTAPLCEKYIEPLTSLLFPDWGGGCLDSHRAFVVKYALQEDLDLSCHYDNAEVTLNVSLGKEFTDGNLYFSDMKEVPVNERTYAEVEHITGQGILHRGQHVHGALPISSGERWNLILWMRASDVRNKCCPMCDNEPVLVKTLGDGDGFTSVREDREQTMDERHLKKRSRSRSPKVSQSKSSKKKKKLSSRCRSSSDSPVRKHSTLAKYRAEVPDRRKKERRKKKRRRTVSTTSSSSSSSESSSSSSSSCSSSDDSVDSSCKSKKSSHRKKKTKKQMKKKKAKKKSKKLKKKTSFKLECQDAKGTAKEVLPGPSINPCQKESPEDTGPALTDEQKSRIQAMKPMTKEEWDARQSVIRKVVDPETGRMRLIKGDGEVLEEIVSKERHKEINKQSTQKDGLAFQMHSGMF</sequence>
<evidence type="ECO:0000256" key="11">
    <source>
        <dbReference type="ARBA" id="ARBA00023004"/>
    </source>
</evidence>
<dbReference type="GO" id="GO:0016607">
    <property type="term" value="C:nuclear speck"/>
    <property type="evidence" value="ECO:0007669"/>
    <property type="project" value="UniProtKB-SubCell"/>
</dbReference>